<name>A0A3N1PB65_9GAMM</name>
<evidence type="ECO:0000313" key="2">
    <source>
        <dbReference type="Proteomes" id="UP000268033"/>
    </source>
</evidence>
<evidence type="ECO:0000313" key="1">
    <source>
        <dbReference type="EMBL" id="ROQ25008.1"/>
    </source>
</evidence>
<sequence length="118" mass="13199">MSTVLPRYVNLGELSPLHTCFVSDNGSHGWWFFAEVGLDKLPQCHADTLAPPDPQLFNLIGNGAVRRAITEVPVDFQSIDAAPFFKSPLEYGHAFWSASQKLLWLFLHTEQDTQLIGD</sequence>
<comment type="caution">
    <text evidence="1">The sequence shown here is derived from an EMBL/GenBank/DDBJ whole genome shotgun (WGS) entry which is preliminary data.</text>
</comment>
<accession>A0A3N1PB65</accession>
<proteinExistence type="predicted"/>
<dbReference type="Proteomes" id="UP000268033">
    <property type="component" value="Unassembled WGS sequence"/>
</dbReference>
<organism evidence="1 2">
    <name type="scientific">Gallaecimonas pentaromativorans</name>
    <dbReference type="NCBI Taxonomy" id="584787"/>
    <lineage>
        <taxon>Bacteria</taxon>
        <taxon>Pseudomonadati</taxon>
        <taxon>Pseudomonadota</taxon>
        <taxon>Gammaproteobacteria</taxon>
        <taxon>Enterobacterales</taxon>
        <taxon>Gallaecimonadaceae</taxon>
        <taxon>Gallaecimonas</taxon>
    </lineage>
</organism>
<dbReference type="STRING" id="584787.GCA_001247655_03946"/>
<dbReference type="AlphaFoldDB" id="A0A3N1PB65"/>
<gene>
    <name evidence="1" type="ORF">EDC28_106258</name>
</gene>
<dbReference type="RefSeq" id="WP_123421868.1">
    <property type="nucleotide sequence ID" value="NZ_RJUL01000006.1"/>
</dbReference>
<reference evidence="1 2" key="1">
    <citation type="submission" date="2018-11" db="EMBL/GenBank/DDBJ databases">
        <title>Genomic Encyclopedia of Type Strains, Phase IV (KMG-IV): sequencing the most valuable type-strain genomes for metagenomic binning, comparative biology and taxonomic classification.</title>
        <authorList>
            <person name="Goeker M."/>
        </authorList>
    </citation>
    <scope>NUCLEOTIDE SEQUENCE [LARGE SCALE GENOMIC DNA]</scope>
    <source>
        <strain evidence="1 2">DSM 21945</strain>
    </source>
</reference>
<dbReference type="EMBL" id="RJUL01000006">
    <property type="protein sequence ID" value="ROQ25008.1"/>
    <property type="molecule type" value="Genomic_DNA"/>
</dbReference>
<keyword evidence="2" id="KW-1185">Reference proteome</keyword>
<protein>
    <submittedName>
        <fullName evidence="1">Uncharacterized protein</fullName>
    </submittedName>
</protein>